<feature type="non-terminal residue" evidence="2">
    <location>
        <position position="1"/>
    </location>
</feature>
<dbReference type="SUPFAM" id="SSF53448">
    <property type="entry name" value="Nucleotide-diphospho-sugar transferases"/>
    <property type="match status" value="1"/>
</dbReference>
<dbReference type="GO" id="GO:0016758">
    <property type="term" value="F:hexosyltransferase activity"/>
    <property type="evidence" value="ECO:0007669"/>
    <property type="project" value="UniProtKB-ARBA"/>
</dbReference>
<evidence type="ECO:0000259" key="1">
    <source>
        <dbReference type="Pfam" id="PF00535"/>
    </source>
</evidence>
<dbReference type="Gene3D" id="3.90.550.10">
    <property type="entry name" value="Spore Coat Polysaccharide Biosynthesis Protein SpsA, Chain A"/>
    <property type="match status" value="1"/>
</dbReference>
<dbReference type="InterPro" id="IPR001173">
    <property type="entry name" value="Glyco_trans_2-like"/>
</dbReference>
<feature type="domain" description="Glycosyltransferase 2-like" evidence="1">
    <location>
        <begin position="1"/>
        <end position="114"/>
    </location>
</feature>
<organism evidence="2">
    <name type="scientific">marine sediment metagenome</name>
    <dbReference type="NCBI Taxonomy" id="412755"/>
    <lineage>
        <taxon>unclassified sequences</taxon>
        <taxon>metagenomes</taxon>
        <taxon>ecological metagenomes</taxon>
    </lineage>
</organism>
<accession>X0W9A3</accession>
<dbReference type="AlphaFoldDB" id="X0W9A3"/>
<dbReference type="PANTHER" id="PTHR22916:SF3">
    <property type="entry name" value="UDP-GLCNAC:BETAGAL BETA-1,3-N-ACETYLGLUCOSAMINYLTRANSFERASE-LIKE PROTEIN 1"/>
    <property type="match status" value="1"/>
</dbReference>
<dbReference type="InterPro" id="IPR029044">
    <property type="entry name" value="Nucleotide-diphossugar_trans"/>
</dbReference>
<proteinExistence type="predicted"/>
<protein>
    <recommendedName>
        <fullName evidence="1">Glycosyltransferase 2-like domain-containing protein</fullName>
    </recommendedName>
</protein>
<dbReference type="Pfam" id="PF00535">
    <property type="entry name" value="Glycos_transf_2"/>
    <property type="match status" value="1"/>
</dbReference>
<evidence type="ECO:0000313" key="2">
    <source>
        <dbReference type="EMBL" id="GAG19817.1"/>
    </source>
</evidence>
<dbReference type="EMBL" id="BARS01032903">
    <property type="protein sequence ID" value="GAG19817.1"/>
    <property type="molecule type" value="Genomic_DNA"/>
</dbReference>
<name>X0W9A3_9ZZZZ</name>
<reference evidence="2" key="1">
    <citation type="journal article" date="2014" name="Front. Microbiol.">
        <title>High frequency of phylogenetically diverse reductive dehalogenase-homologous genes in deep subseafloor sedimentary metagenomes.</title>
        <authorList>
            <person name="Kawai M."/>
            <person name="Futagami T."/>
            <person name="Toyoda A."/>
            <person name="Takaki Y."/>
            <person name="Nishi S."/>
            <person name="Hori S."/>
            <person name="Arai W."/>
            <person name="Tsubouchi T."/>
            <person name="Morono Y."/>
            <person name="Uchiyama I."/>
            <person name="Ito T."/>
            <person name="Fujiyama A."/>
            <person name="Inagaki F."/>
            <person name="Takami H."/>
        </authorList>
    </citation>
    <scope>NUCLEOTIDE SEQUENCE</scope>
    <source>
        <strain evidence="2">Expedition CK06-06</strain>
    </source>
</reference>
<comment type="caution">
    <text evidence="2">The sequence shown here is derived from an EMBL/GenBank/DDBJ whole genome shotgun (WGS) entry which is preliminary data.</text>
</comment>
<dbReference type="PANTHER" id="PTHR22916">
    <property type="entry name" value="GLYCOSYLTRANSFERASE"/>
    <property type="match status" value="1"/>
</dbReference>
<gene>
    <name evidence="2" type="ORF">S01H1_51019</name>
</gene>
<sequence length="202" mass="23678">RYRALGKNRGMAIAGNEAMRHATGEYLVFLDEDDEFFADHVEQLVAELLRFKSKVAYSLAFEVPTKSGKNRDGIVAEGEYKTVYNQPFSLFTLFHHNFMPNLTVMFHRSLFEKYGGMDPELDAMDDWNLWVKYATKVKNFTFLPKTTAMYRVPIDPKEYDKRFEYIKSFYDLARKKQDHLNINTTVGEIANEYSNKHAQKRD</sequence>